<proteinExistence type="predicted"/>
<feature type="domain" description="BRCT" evidence="2">
    <location>
        <begin position="135"/>
        <end position="212"/>
    </location>
</feature>
<sequence length="214" mass="23164">MQVPDSEDDQECSSDSDEEMGEVARTPAKQAILGRLACSSRDGNASALLEHAVQQLGKYEIISYGPESEGEIKAYIVGKETKRGWGLLQAIACGVPLVSEDWLSSSISEGKWKAMNVFRSDQFGQSPRSVEAGATTVRILEGQRIKILSDKKDAASIRKLVKLCGGRIAETRMDVVINDGAHVLGGCANVEKKWLADSVEAGEVMDFEGYIVEP</sequence>
<evidence type="ECO:0000313" key="3">
    <source>
        <dbReference type="EMBL" id="CDF35798.1"/>
    </source>
</evidence>
<dbReference type="PROSITE" id="PS50172">
    <property type="entry name" value="BRCT"/>
    <property type="match status" value="1"/>
</dbReference>
<accession>R7QDD6</accession>
<dbReference type="Gramene" id="CDF35798">
    <property type="protein sequence ID" value="CDF35798"/>
    <property type="gene ID" value="CHC_T00004165001"/>
</dbReference>
<dbReference type="InterPro" id="IPR001357">
    <property type="entry name" value="BRCT_dom"/>
</dbReference>
<name>R7QDD6_CHOCR</name>
<feature type="compositionally biased region" description="Acidic residues" evidence="1">
    <location>
        <begin position="1"/>
        <end position="21"/>
    </location>
</feature>
<dbReference type="SUPFAM" id="SSF52113">
    <property type="entry name" value="BRCT domain"/>
    <property type="match status" value="1"/>
</dbReference>
<feature type="region of interest" description="Disordered" evidence="1">
    <location>
        <begin position="1"/>
        <end position="25"/>
    </location>
</feature>
<gene>
    <name evidence="3" type="ORF">CHC_T00004165001</name>
</gene>
<evidence type="ECO:0000256" key="1">
    <source>
        <dbReference type="SAM" id="MobiDB-lite"/>
    </source>
</evidence>
<dbReference type="EMBL" id="HG001747">
    <property type="protein sequence ID" value="CDF35798.1"/>
    <property type="molecule type" value="Genomic_DNA"/>
</dbReference>
<dbReference type="Proteomes" id="UP000012073">
    <property type="component" value="Unassembled WGS sequence"/>
</dbReference>
<evidence type="ECO:0000313" key="4">
    <source>
        <dbReference type="Proteomes" id="UP000012073"/>
    </source>
</evidence>
<dbReference type="AlphaFoldDB" id="R7QDD6"/>
<reference evidence="4" key="1">
    <citation type="journal article" date="2013" name="Proc. Natl. Acad. Sci. U.S.A.">
        <title>Genome structure and metabolic features in the red seaweed Chondrus crispus shed light on evolution of the Archaeplastida.</title>
        <authorList>
            <person name="Collen J."/>
            <person name="Porcel B."/>
            <person name="Carre W."/>
            <person name="Ball S.G."/>
            <person name="Chaparro C."/>
            <person name="Tonon T."/>
            <person name="Barbeyron T."/>
            <person name="Michel G."/>
            <person name="Noel B."/>
            <person name="Valentin K."/>
            <person name="Elias M."/>
            <person name="Artiguenave F."/>
            <person name="Arun A."/>
            <person name="Aury J.M."/>
            <person name="Barbosa-Neto J.F."/>
            <person name="Bothwell J.H."/>
            <person name="Bouget F.Y."/>
            <person name="Brillet L."/>
            <person name="Cabello-Hurtado F."/>
            <person name="Capella-Gutierrez S."/>
            <person name="Charrier B."/>
            <person name="Cladiere L."/>
            <person name="Cock J.M."/>
            <person name="Coelho S.M."/>
            <person name="Colleoni C."/>
            <person name="Czjzek M."/>
            <person name="Da Silva C."/>
            <person name="Delage L."/>
            <person name="Denoeud F."/>
            <person name="Deschamps P."/>
            <person name="Dittami S.M."/>
            <person name="Gabaldon T."/>
            <person name="Gachon C.M."/>
            <person name="Groisillier A."/>
            <person name="Herve C."/>
            <person name="Jabbari K."/>
            <person name="Katinka M."/>
            <person name="Kloareg B."/>
            <person name="Kowalczyk N."/>
            <person name="Labadie K."/>
            <person name="Leblanc C."/>
            <person name="Lopez P.J."/>
            <person name="McLachlan D.H."/>
            <person name="Meslet-Cladiere L."/>
            <person name="Moustafa A."/>
            <person name="Nehr Z."/>
            <person name="Nyvall Collen P."/>
            <person name="Panaud O."/>
            <person name="Partensky F."/>
            <person name="Poulain J."/>
            <person name="Rensing S.A."/>
            <person name="Rousvoal S."/>
            <person name="Samson G."/>
            <person name="Symeonidi A."/>
            <person name="Weissenbach J."/>
            <person name="Zambounis A."/>
            <person name="Wincker P."/>
            <person name="Boyen C."/>
        </authorList>
    </citation>
    <scope>NUCLEOTIDE SEQUENCE [LARGE SCALE GENOMIC DNA]</scope>
    <source>
        <strain evidence="4">cv. Stackhouse</strain>
    </source>
</reference>
<organism evidence="3 4">
    <name type="scientific">Chondrus crispus</name>
    <name type="common">Carrageen Irish moss</name>
    <name type="synonym">Polymorpha crispa</name>
    <dbReference type="NCBI Taxonomy" id="2769"/>
    <lineage>
        <taxon>Eukaryota</taxon>
        <taxon>Rhodophyta</taxon>
        <taxon>Florideophyceae</taxon>
        <taxon>Rhodymeniophycidae</taxon>
        <taxon>Gigartinales</taxon>
        <taxon>Gigartinaceae</taxon>
        <taxon>Chondrus</taxon>
    </lineage>
</organism>
<dbReference type="InterPro" id="IPR036420">
    <property type="entry name" value="BRCT_dom_sf"/>
</dbReference>
<dbReference type="GeneID" id="17323330"/>
<dbReference type="RefSeq" id="XP_005715617.1">
    <property type="nucleotide sequence ID" value="XM_005715560.1"/>
</dbReference>
<dbReference type="STRING" id="2769.R7QDD6"/>
<dbReference type="Gene3D" id="3.40.50.10190">
    <property type="entry name" value="BRCT domain"/>
    <property type="match status" value="2"/>
</dbReference>
<keyword evidence="4" id="KW-1185">Reference proteome</keyword>
<dbReference type="OrthoDB" id="21476at2759"/>
<dbReference type="KEGG" id="ccp:CHC_T00004165001"/>
<evidence type="ECO:0000259" key="2">
    <source>
        <dbReference type="PROSITE" id="PS50172"/>
    </source>
</evidence>
<protein>
    <recommendedName>
        <fullName evidence="2">BRCT domain-containing protein</fullName>
    </recommendedName>
</protein>